<keyword evidence="1" id="KW-0812">Transmembrane</keyword>
<name>A0A291N660_SPHYA</name>
<accession>A0A291N660</accession>
<dbReference type="GeneID" id="57780065"/>
<feature type="transmembrane region" description="Helical" evidence="1">
    <location>
        <begin position="34"/>
        <end position="58"/>
    </location>
</feature>
<sequence>MRHDASPRIHAQNCRCIRCAPRSRRSAHLVELSISRAITAAFAGVLIGFAARSLFTIINF</sequence>
<reference evidence="2 3" key="1">
    <citation type="submission" date="2017-10" db="EMBL/GenBank/DDBJ databases">
        <title>Sphingobium yanoikuyae S72.</title>
        <authorList>
            <person name="Sanchez E."/>
            <person name="Bustos P."/>
            <person name="Mendoza P."/>
            <person name="Guo X."/>
            <person name="Mendoza A."/>
        </authorList>
    </citation>
    <scope>NUCLEOTIDE SEQUENCE [LARGE SCALE GENOMIC DNA]</scope>
    <source>
        <strain evidence="2 3">S72</strain>
    </source>
</reference>
<proteinExistence type="predicted"/>
<dbReference type="EMBL" id="CP023741">
    <property type="protein sequence ID" value="ATI82884.1"/>
    <property type="molecule type" value="Genomic_DNA"/>
</dbReference>
<dbReference type="KEGG" id="sya:A6768_24710"/>
<evidence type="ECO:0000313" key="3">
    <source>
        <dbReference type="Proteomes" id="UP000219422"/>
    </source>
</evidence>
<dbReference type="RefSeq" id="WP_097385332.1">
    <property type="nucleotide sequence ID" value="NZ_CP023741.1"/>
</dbReference>
<protein>
    <submittedName>
        <fullName evidence="2">Uncharacterized protein</fullName>
    </submittedName>
</protein>
<evidence type="ECO:0000313" key="2">
    <source>
        <dbReference type="EMBL" id="ATI82884.1"/>
    </source>
</evidence>
<dbReference type="Proteomes" id="UP000219422">
    <property type="component" value="Chromosome"/>
</dbReference>
<evidence type="ECO:0000256" key="1">
    <source>
        <dbReference type="SAM" id="Phobius"/>
    </source>
</evidence>
<gene>
    <name evidence="2" type="ORF">A6768_24710</name>
</gene>
<dbReference type="AlphaFoldDB" id="A0A291N660"/>
<keyword evidence="1" id="KW-0472">Membrane</keyword>
<organism evidence="2 3">
    <name type="scientific">Sphingobium yanoikuyae</name>
    <name type="common">Sphingomonas yanoikuyae</name>
    <dbReference type="NCBI Taxonomy" id="13690"/>
    <lineage>
        <taxon>Bacteria</taxon>
        <taxon>Pseudomonadati</taxon>
        <taxon>Pseudomonadota</taxon>
        <taxon>Alphaproteobacteria</taxon>
        <taxon>Sphingomonadales</taxon>
        <taxon>Sphingomonadaceae</taxon>
        <taxon>Sphingobium</taxon>
    </lineage>
</organism>
<keyword evidence="1" id="KW-1133">Transmembrane helix</keyword>